<reference evidence="4 5" key="1">
    <citation type="submission" date="2019-01" db="EMBL/GenBank/DDBJ databases">
        <title>Pseudolysobacter antarctica gen. nov., sp. nov., isolated from Fildes Peninsula, Antarctica.</title>
        <authorList>
            <person name="Wei Z."/>
            <person name="Peng F."/>
        </authorList>
    </citation>
    <scope>NUCLEOTIDE SEQUENCE [LARGE SCALE GENOMIC DNA]</scope>
    <source>
        <strain evidence="4 5">AQ6-296</strain>
    </source>
</reference>
<proteinExistence type="predicted"/>
<gene>
    <name evidence="4" type="ORF">ELE36_12055</name>
</gene>
<dbReference type="InterPro" id="IPR036388">
    <property type="entry name" value="WH-like_DNA-bd_sf"/>
</dbReference>
<dbReference type="InterPro" id="IPR011990">
    <property type="entry name" value="TPR-like_helical_dom_sf"/>
</dbReference>
<dbReference type="SUPFAM" id="SSF48452">
    <property type="entry name" value="TPR-like"/>
    <property type="match status" value="2"/>
</dbReference>
<dbReference type="GO" id="GO:0006355">
    <property type="term" value="P:regulation of DNA-templated transcription"/>
    <property type="evidence" value="ECO:0007669"/>
    <property type="project" value="InterPro"/>
</dbReference>
<organism evidence="4 5">
    <name type="scientific">Pseudolysobacter antarcticus</name>
    <dbReference type="NCBI Taxonomy" id="2511995"/>
    <lineage>
        <taxon>Bacteria</taxon>
        <taxon>Pseudomonadati</taxon>
        <taxon>Pseudomonadota</taxon>
        <taxon>Gammaproteobacteria</taxon>
        <taxon>Lysobacterales</taxon>
        <taxon>Rhodanobacteraceae</taxon>
        <taxon>Pseudolysobacter</taxon>
    </lineage>
</organism>
<dbReference type="EMBL" id="CP035704">
    <property type="protein sequence ID" value="QBB71023.1"/>
    <property type="molecule type" value="Genomic_DNA"/>
</dbReference>
<name>A0A411HKJ5_9GAMM</name>
<evidence type="ECO:0000313" key="5">
    <source>
        <dbReference type="Proteomes" id="UP000291562"/>
    </source>
</evidence>
<dbReference type="Proteomes" id="UP000291562">
    <property type="component" value="Chromosome"/>
</dbReference>
<dbReference type="PANTHER" id="PTHR47691">
    <property type="entry name" value="REGULATOR-RELATED"/>
    <property type="match status" value="1"/>
</dbReference>
<dbReference type="SMART" id="SM00028">
    <property type="entry name" value="TPR"/>
    <property type="match status" value="4"/>
</dbReference>
<evidence type="ECO:0000259" key="3">
    <source>
        <dbReference type="PROSITE" id="PS51755"/>
    </source>
</evidence>
<dbReference type="SMART" id="SM00862">
    <property type="entry name" value="Trans_reg_C"/>
    <property type="match status" value="1"/>
</dbReference>
<dbReference type="Gene3D" id="1.10.10.10">
    <property type="entry name" value="Winged helix-like DNA-binding domain superfamily/Winged helix DNA-binding domain"/>
    <property type="match status" value="1"/>
</dbReference>
<dbReference type="InterPro" id="IPR016032">
    <property type="entry name" value="Sig_transdc_resp-reg_C-effctor"/>
</dbReference>
<keyword evidence="5" id="KW-1185">Reference proteome</keyword>
<dbReference type="AlphaFoldDB" id="A0A411HKJ5"/>
<dbReference type="InterPro" id="IPR001867">
    <property type="entry name" value="OmpR/PhoB-type_DNA-bd"/>
</dbReference>
<evidence type="ECO:0000256" key="1">
    <source>
        <dbReference type="ARBA" id="ARBA00023125"/>
    </source>
</evidence>
<evidence type="ECO:0000256" key="2">
    <source>
        <dbReference type="PROSITE-ProRule" id="PRU01091"/>
    </source>
</evidence>
<dbReference type="KEGG" id="xbc:ELE36_12055"/>
<dbReference type="OrthoDB" id="626010at2"/>
<dbReference type="InterPro" id="IPR019734">
    <property type="entry name" value="TPR_rpt"/>
</dbReference>
<dbReference type="GO" id="GO:0003677">
    <property type="term" value="F:DNA binding"/>
    <property type="evidence" value="ECO:0007669"/>
    <property type="project" value="UniProtKB-UniRule"/>
</dbReference>
<dbReference type="GO" id="GO:0000160">
    <property type="term" value="P:phosphorelay signal transduction system"/>
    <property type="evidence" value="ECO:0007669"/>
    <property type="project" value="InterPro"/>
</dbReference>
<accession>A0A411HKJ5</accession>
<dbReference type="CDD" id="cd00383">
    <property type="entry name" value="trans_reg_C"/>
    <property type="match status" value="1"/>
</dbReference>
<dbReference type="Pfam" id="PF00486">
    <property type="entry name" value="Trans_reg_C"/>
    <property type="match status" value="1"/>
</dbReference>
<dbReference type="SUPFAM" id="SSF46894">
    <property type="entry name" value="C-terminal effector domain of the bipartite response regulators"/>
    <property type="match status" value="1"/>
</dbReference>
<feature type="DNA-binding region" description="OmpR/PhoB-type" evidence="2">
    <location>
        <begin position="14"/>
        <end position="110"/>
    </location>
</feature>
<dbReference type="PANTHER" id="PTHR47691:SF3">
    <property type="entry name" value="HTH-TYPE TRANSCRIPTIONAL REGULATOR RV0890C-RELATED"/>
    <property type="match status" value="1"/>
</dbReference>
<dbReference type="Gene3D" id="1.25.40.10">
    <property type="entry name" value="Tetratricopeptide repeat domain"/>
    <property type="match status" value="2"/>
</dbReference>
<keyword evidence="1 2" id="KW-0238">DNA-binding</keyword>
<dbReference type="PROSITE" id="PS51755">
    <property type="entry name" value="OMPR_PHOB"/>
    <property type="match status" value="1"/>
</dbReference>
<protein>
    <recommendedName>
        <fullName evidence="3">OmpR/PhoB-type domain-containing protein</fullName>
    </recommendedName>
</protein>
<evidence type="ECO:0000313" key="4">
    <source>
        <dbReference type="EMBL" id="QBB71023.1"/>
    </source>
</evidence>
<sequence>MNANLHLSIPAVDATLLCFGPFMLDVRQRRLERDGLVVDVRPKQFDALQLLIAHAGDLVTREQFYAALWPNTVVSETSLSKYIWQLRHILSDDNGDYIKTVPKLGYRFVAPVERIAPVELVETTIDNAASRDVSTENQAPPVPYGLHRANASPWIIAAVATVVLALIAWQVWPARETIPQTAKRSDATLPITTHRRAIAIMQAQLDADMPQWLHSAVAQLLAQDLAISEQLRVAYPNALMLRYPDLTAQAQAVEPTAARFTDWASINDDIVLLPILTHSSDDTSANAVKLQVRLLDSHSGALLKEIESSGDLQQLDRLIDSSGGRVRSALGVTPMSESIARVRAASMPADSASAQLYAEAIDLQRQGMSDQSREKLRALTERYPDFVPGWLMRATAEADAGLNQQAATTAQAGLAHAVTATRELRLSLEAISYSAGGAWSQAIDSYQALSRFFPDQPEYALRLMTAQVYAGRKDDAEQTLRTLREPPGMADDVPILQGEYTLAQRLTDDARARDVAARLIERATMIHLPHLHARARALRGMALTGLRDNDAALADLTQAEREFAPLGDTEWSAKVQLLLGNWAMRGGDLVDAEQRYHRAVDGFRAVAARWNENVALDNLMAIAVARGDAAAARPYVDEVLQSARALGDGVGESRALVYLAWVELDTGHTDTALAAYRQAAALNEHAQQNEQLVASLSYLAELLDDTGQNDEARKVAQHAQIVSESVPSTSYKSVVLISVVLISVAQGERARKNPAAARVALDAARAQAEQGQESDRIARIDLGIAELELDTHQPQAAIERIARAEPILIKSESTRDLANAEAIRVRAFCDLGQLDHAKTALAASLDYAAKTTGYLDRLPVRIAEIRVAAQIGEQGKVNKLQMPLRAELKQRKFVGALAELDTALATKTPPRP</sequence>
<dbReference type="RefSeq" id="WP_129833621.1">
    <property type="nucleotide sequence ID" value="NZ_CP035704.1"/>
</dbReference>
<feature type="domain" description="OmpR/PhoB-type" evidence="3">
    <location>
        <begin position="14"/>
        <end position="110"/>
    </location>
</feature>